<dbReference type="Proteomes" id="UP001652740">
    <property type="component" value="Unplaced"/>
</dbReference>
<dbReference type="AlphaFoldDB" id="A0A6J3BWK3"/>
<accession>A0A6J3BWK3</accession>
<dbReference type="KEGG" id="gmw:116412918"/>
<evidence type="ECO:0000313" key="2">
    <source>
        <dbReference type="RefSeq" id="XP_031764792.1"/>
    </source>
</evidence>
<dbReference type="OrthoDB" id="7462410at2759"/>
<dbReference type="GeneID" id="116412918"/>
<proteinExistence type="predicted"/>
<sequence>MKYITFFILISSMPHEFETNKDVYRKTSNQVHLLLQKYLNPIQFLTNNFPNHNIEMQVEFQDPVVPQMMVPQRKMNVVHVMKKPAVLRRSNSNGMTGPTEVATVIEAAPTTSIITSTAATVTYNTPSSISTDSGKRIVYMDDLQKAMEEIEKKLNFHATSKGYFNPNQRLETHFDSPIEHNMQDIMQLLKSGVQIQRHVPHPTDKNLDWIQIKVPKQY</sequence>
<organism evidence="1 2">
    <name type="scientific">Galleria mellonella</name>
    <name type="common">Greater wax moth</name>
    <dbReference type="NCBI Taxonomy" id="7137"/>
    <lineage>
        <taxon>Eukaryota</taxon>
        <taxon>Metazoa</taxon>
        <taxon>Ecdysozoa</taxon>
        <taxon>Arthropoda</taxon>
        <taxon>Hexapoda</taxon>
        <taxon>Insecta</taxon>
        <taxon>Pterygota</taxon>
        <taxon>Neoptera</taxon>
        <taxon>Endopterygota</taxon>
        <taxon>Lepidoptera</taxon>
        <taxon>Glossata</taxon>
        <taxon>Ditrysia</taxon>
        <taxon>Pyraloidea</taxon>
        <taxon>Pyralidae</taxon>
        <taxon>Galleriinae</taxon>
        <taxon>Galleria</taxon>
    </lineage>
</organism>
<protein>
    <submittedName>
        <fullName evidence="2">Uncharacterized protein LOC116412918</fullName>
    </submittedName>
</protein>
<name>A0A6J3BWK3_GALME</name>
<evidence type="ECO:0000313" key="1">
    <source>
        <dbReference type="Proteomes" id="UP001652740"/>
    </source>
</evidence>
<reference evidence="2" key="1">
    <citation type="submission" date="2025-08" db="UniProtKB">
        <authorList>
            <consortium name="RefSeq"/>
        </authorList>
    </citation>
    <scope>IDENTIFICATION</scope>
    <source>
        <tissue evidence="2">Whole larvae</tissue>
    </source>
</reference>
<keyword evidence="1" id="KW-1185">Reference proteome</keyword>
<dbReference type="RefSeq" id="XP_031764792.1">
    <property type="nucleotide sequence ID" value="XM_031908932.1"/>
</dbReference>
<dbReference type="InParanoid" id="A0A6J3BWK3"/>
<gene>
    <name evidence="2" type="primary">LOC116412918</name>
</gene>